<dbReference type="AlphaFoldDB" id="A0A0L0D5G3"/>
<dbReference type="RefSeq" id="XP_013759501.1">
    <property type="nucleotide sequence ID" value="XM_013904047.1"/>
</dbReference>
<feature type="signal peptide" evidence="4">
    <location>
        <begin position="1"/>
        <end position="23"/>
    </location>
</feature>
<dbReference type="GO" id="GO:0005506">
    <property type="term" value="F:iron ion binding"/>
    <property type="evidence" value="ECO:0007669"/>
    <property type="project" value="UniProtKB-UniRule"/>
</dbReference>
<keyword evidence="4" id="KW-0732">Signal</keyword>
<evidence type="ECO:0000259" key="5">
    <source>
        <dbReference type="PROSITE" id="PS51184"/>
    </source>
</evidence>
<evidence type="ECO:0000256" key="4">
    <source>
        <dbReference type="SAM" id="SignalP"/>
    </source>
</evidence>
<dbReference type="PANTHER" id="PTHR13096">
    <property type="entry name" value="MINA53 MYC INDUCED NUCLEAR ANTIGEN"/>
    <property type="match status" value="1"/>
</dbReference>
<dbReference type="GO" id="GO:0032453">
    <property type="term" value="F:histone H3K4 demethylase activity"/>
    <property type="evidence" value="ECO:0007669"/>
    <property type="project" value="TreeGrafter"/>
</dbReference>
<proteinExistence type="inferred from homology"/>
<evidence type="ECO:0000256" key="3">
    <source>
        <dbReference type="RuleBase" id="RU366061"/>
    </source>
</evidence>
<accession>A0A0L0D5G3</accession>
<dbReference type="PROSITE" id="PS51184">
    <property type="entry name" value="JMJC"/>
    <property type="match status" value="1"/>
</dbReference>
<dbReference type="GO" id="GO:0005730">
    <property type="term" value="C:nucleolus"/>
    <property type="evidence" value="ECO:0007669"/>
    <property type="project" value="TreeGrafter"/>
</dbReference>
<evidence type="ECO:0000256" key="2">
    <source>
        <dbReference type="ARBA" id="ARBA00023004"/>
    </source>
</evidence>
<protein>
    <recommendedName>
        <fullName evidence="3">Bifunctional lysine-specific demethylase and histidyl-hydroxylase</fullName>
        <ecNumber evidence="3">1.14.11.-</ecNumber>
    </recommendedName>
</protein>
<dbReference type="Proteomes" id="UP000054408">
    <property type="component" value="Unassembled WGS sequence"/>
</dbReference>
<evidence type="ECO:0000313" key="7">
    <source>
        <dbReference type="Proteomes" id="UP000054408"/>
    </source>
</evidence>
<reference evidence="6 7" key="1">
    <citation type="submission" date="2010-05" db="EMBL/GenBank/DDBJ databases">
        <title>The Genome Sequence of Thecamonas trahens ATCC 50062.</title>
        <authorList>
            <consortium name="The Broad Institute Genome Sequencing Platform"/>
            <person name="Russ C."/>
            <person name="Cuomo C."/>
            <person name="Shea T."/>
            <person name="Young S.K."/>
            <person name="Zeng Q."/>
            <person name="Koehrsen M."/>
            <person name="Haas B."/>
            <person name="Borodovsky M."/>
            <person name="Guigo R."/>
            <person name="Alvarado L."/>
            <person name="Berlin A."/>
            <person name="Bochicchio J."/>
            <person name="Borenstein D."/>
            <person name="Chapman S."/>
            <person name="Chen Z."/>
            <person name="Freedman E."/>
            <person name="Gellesch M."/>
            <person name="Goldberg J."/>
            <person name="Griggs A."/>
            <person name="Gujja S."/>
            <person name="Heilman E."/>
            <person name="Heiman D."/>
            <person name="Hepburn T."/>
            <person name="Howarth C."/>
            <person name="Jen D."/>
            <person name="Larson L."/>
            <person name="Mehta T."/>
            <person name="Park D."/>
            <person name="Pearson M."/>
            <person name="Roberts A."/>
            <person name="Saif S."/>
            <person name="Shenoy N."/>
            <person name="Sisk P."/>
            <person name="Stolte C."/>
            <person name="Sykes S."/>
            <person name="Thomson T."/>
            <person name="Walk T."/>
            <person name="White J."/>
            <person name="Yandava C."/>
            <person name="Burger G."/>
            <person name="Gray M.W."/>
            <person name="Holland P.W.H."/>
            <person name="King N."/>
            <person name="Lang F.B.F."/>
            <person name="Roger A.J."/>
            <person name="Ruiz-Trillo I."/>
            <person name="Lander E."/>
            <person name="Nusbaum C."/>
        </authorList>
    </citation>
    <scope>NUCLEOTIDE SEQUENCE [LARGE SCALE GENOMIC DNA]</scope>
    <source>
        <strain evidence="6 7">ATCC 50062</strain>
    </source>
</reference>
<dbReference type="OrthoDB" id="206986at2759"/>
<dbReference type="EC" id="1.14.11.-" evidence="3"/>
<dbReference type="SUPFAM" id="SSF51197">
    <property type="entry name" value="Clavaminate synthase-like"/>
    <property type="match status" value="1"/>
</dbReference>
<dbReference type="GO" id="GO:0051864">
    <property type="term" value="F:histone H3K36 demethylase activity"/>
    <property type="evidence" value="ECO:0007669"/>
    <property type="project" value="TreeGrafter"/>
</dbReference>
<dbReference type="Pfam" id="PF08007">
    <property type="entry name" value="JmjC_2"/>
    <property type="match status" value="1"/>
</dbReference>
<keyword evidence="3" id="KW-0223">Dioxygenase</keyword>
<keyword evidence="3" id="KW-0804">Transcription</keyword>
<keyword evidence="7" id="KW-1185">Reference proteome</keyword>
<dbReference type="InterPro" id="IPR039994">
    <property type="entry name" value="NO66-like"/>
</dbReference>
<comment type="similarity">
    <text evidence="3">Belongs to the ROX family.</text>
</comment>
<comment type="function">
    <text evidence="3">Oxygenase that can act as both a histone lysine demethylase and a ribosomal histidine hydroxylase.</text>
</comment>
<sequence length="416" mass="42161">MGVLGVVGVALAVVGAGVAVAAAEAEGAAGLEWVEAVARSVAAHRSLYPELPQPVVARRAVRIGTGGEGEAGEGSASGLTVTVDEVMAALAANCSTSRNASLAGGPLVYGDDVALVKRVIDKESGEPWSAMAPVEAFVADPSVVPPAGALRAAVDAGFSLVFNRIHKLAARYGPVCELGVSGAGGGRPRVALAETAARIAATLRDGSYDGGAYEGANLYWSPAGSPGFETHFDVMDVLVVHIAGAKTWRVYQPQVALPLPGDKARPAFESLEVIGSFTLAPGDVLFLPRGFPHDAEATADGPSVHITFGFDVYNHTWAALAAPCVAPAAASILAASPLLRTTPTELLPPSCVDGGLRDVQCRASAVAVAADAIAELAASAGLAEDAASIAACLAPRVVAAHPLIDRESENTSRDEL</sequence>
<dbReference type="eggNOG" id="KOG3706">
    <property type="taxonomic scope" value="Eukaryota"/>
</dbReference>
<keyword evidence="3" id="KW-0539">Nucleus</keyword>
<keyword evidence="3" id="KW-0805">Transcription regulation</keyword>
<keyword evidence="3" id="KW-0560">Oxidoreductase</keyword>
<keyword evidence="2 3" id="KW-0408">Iron</keyword>
<dbReference type="PANTHER" id="PTHR13096:SF9">
    <property type="entry name" value="BIFUNCTIONAL LYSINE-SPECIFIC DEMETHYLASE AND HISTIDYL-HYDROXYLASE"/>
    <property type="match status" value="1"/>
</dbReference>
<feature type="chain" id="PRO_5005536911" description="Bifunctional lysine-specific demethylase and histidyl-hydroxylase" evidence="4">
    <location>
        <begin position="24"/>
        <end position="416"/>
    </location>
</feature>
<dbReference type="Gene3D" id="2.60.120.650">
    <property type="entry name" value="Cupin"/>
    <property type="match status" value="1"/>
</dbReference>
<evidence type="ECO:0000313" key="6">
    <source>
        <dbReference type="EMBL" id="KNC47569.1"/>
    </source>
</evidence>
<comment type="cofactor">
    <cofactor evidence="3">
        <name>Fe(2+)</name>
        <dbReference type="ChEBI" id="CHEBI:29033"/>
    </cofactor>
    <text evidence="3">Binds 1 Fe(2+) ion per subunit.</text>
</comment>
<comment type="subcellular location">
    <subcellularLocation>
        <location evidence="3">Nucleus</location>
    </subcellularLocation>
</comment>
<keyword evidence="1 3" id="KW-0479">Metal-binding</keyword>
<dbReference type="GeneID" id="25562262"/>
<name>A0A0L0D5G3_THETB</name>
<evidence type="ECO:0000256" key="1">
    <source>
        <dbReference type="ARBA" id="ARBA00022723"/>
    </source>
</evidence>
<feature type="domain" description="JmjC" evidence="5">
    <location>
        <begin position="188"/>
        <end position="327"/>
    </location>
</feature>
<dbReference type="EMBL" id="GL349447">
    <property type="protein sequence ID" value="KNC47569.1"/>
    <property type="molecule type" value="Genomic_DNA"/>
</dbReference>
<dbReference type="InterPro" id="IPR003347">
    <property type="entry name" value="JmjC_dom"/>
</dbReference>
<gene>
    <name evidence="6" type="ORF">AMSG_02594</name>
</gene>
<organism evidence="6 7">
    <name type="scientific">Thecamonas trahens ATCC 50062</name>
    <dbReference type="NCBI Taxonomy" id="461836"/>
    <lineage>
        <taxon>Eukaryota</taxon>
        <taxon>Apusozoa</taxon>
        <taxon>Apusomonadida</taxon>
        <taxon>Apusomonadidae</taxon>
        <taxon>Thecamonas</taxon>
    </lineage>
</organism>